<evidence type="ECO:0000313" key="10">
    <source>
        <dbReference type="EMBL" id="RHC26779.1"/>
    </source>
</evidence>
<reference evidence="11 12" key="1">
    <citation type="submission" date="2018-08" db="EMBL/GenBank/DDBJ databases">
        <title>A genome reference for cultivated species of the human gut microbiota.</title>
        <authorList>
            <person name="Zou Y."/>
            <person name="Xue W."/>
            <person name="Luo G."/>
        </authorList>
    </citation>
    <scope>NUCLEOTIDE SEQUENCE [LARGE SCALE GENOMIC DNA]</scope>
    <source>
        <strain evidence="9 11">AF05-4</strain>
        <strain evidence="10 12">AM36-9BH</strain>
    </source>
</reference>
<evidence type="ECO:0000256" key="4">
    <source>
        <dbReference type="ARBA" id="ARBA00023263"/>
    </source>
</evidence>
<name>A0A413ZNB9_BACSE</name>
<accession>A0A413ZNB9</accession>
<proteinExistence type="inferred from homology"/>
<dbReference type="Proteomes" id="UP000285305">
    <property type="component" value="Unassembled WGS sequence"/>
</dbReference>
<evidence type="ECO:0000256" key="2">
    <source>
        <dbReference type="ARBA" id="ARBA00006011"/>
    </source>
</evidence>
<evidence type="ECO:0000259" key="7">
    <source>
        <dbReference type="Pfam" id="PF06321"/>
    </source>
</evidence>
<protein>
    <submittedName>
        <fullName evidence="10">DUF4906 domain-containing protein</fullName>
    </submittedName>
</protein>
<feature type="signal peptide" evidence="6">
    <location>
        <begin position="1"/>
        <end position="25"/>
    </location>
</feature>
<evidence type="ECO:0000313" key="9">
    <source>
        <dbReference type="EMBL" id="RGW95472.1"/>
    </source>
</evidence>
<evidence type="ECO:0000256" key="1">
    <source>
        <dbReference type="ARBA" id="ARBA00004561"/>
    </source>
</evidence>
<dbReference type="Pfam" id="PF16249">
    <property type="entry name" value="DUF4906"/>
    <property type="match status" value="1"/>
</dbReference>
<gene>
    <name evidence="10" type="ORF">DW853_14520</name>
    <name evidence="9" type="ORF">DWV41_13125</name>
</gene>
<feature type="compositionally biased region" description="Polar residues" evidence="5">
    <location>
        <begin position="231"/>
        <end position="242"/>
    </location>
</feature>
<feature type="domain" description="Major fimbrial subunit protein N-terminal" evidence="7">
    <location>
        <begin position="54"/>
        <end position="164"/>
    </location>
</feature>
<feature type="region of interest" description="Disordered" evidence="5">
    <location>
        <begin position="214"/>
        <end position="242"/>
    </location>
</feature>
<comment type="similarity">
    <text evidence="2">Belongs to the bacteroidetes fimbrillin superfamily. FimA/Mfa1 family.</text>
</comment>
<evidence type="ECO:0000256" key="6">
    <source>
        <dbReference type="SAM" id="SignalP"/>
    </source>
</evidence>
<dbReference type="EMBL" id="QSBD01000023">
    <property type="protein sequence ID" value="RGW95472.1"/>
    <property type="molecule type" value="Genomic_DNA"/>
</dbReference>
<organism evidence="10 12">
    <name type="scientific">Bacteroides stercoris</name>
    <dbReference type="NCBI Taxonomy" id="46506"/>
    <lineage>
        <taxon>Bacteria</taxon>
        <taxon>Pseudomonadati</taxon>
        <taxon>Bacteroidota</taxon>
        <taxon>Bacteroidia</taxon>
        <taxon>Bacteroidales</taxon>
        <taxon>Bacteroidaceae</taxon>
        <taxon>Bacteroides</taxon>
    </lineage>
</organism>
<dbReference type="InterPro" id="IPR029141">
    <property type="entry name" value="FimA_N"/>
</dbReference>
<dbReference type="Proteomes" id="UP000284777">
    <property type="component" value="Unassembled WGS sequence"/>
</dbReference>
<comment type="caution">
    <text evidence="10">The sequence shown here is derived from an EMBL/GenBank/DDBJ whole genome shotgun (WGS) entry which is preliminary data.</text>
</comment>
<sequence>MSISTSFRLKVLTALSLTTVLLIQAVICTSCQQDACIKDAKEASAIIYLHVKSEQQTDATTRVEENLIKDLHILIYDSNGNLIGQKYTTNNTVTINTHSATDCTIYAIANTGTPELFNSYDIHWENNLKNKTYSLYDWNSLTKNNVLPMTGSQSHINIATGNNSLPDITVKRIAAKITLNVNIDQGYGINIDSYRIYGIPNKTYYVLHPLDTESEPTDTQTTRAKDAAIPSQPTDWTDSGSISPNSPTNINTIFYMFENRAGINTTITQQKEKIKANAPDSATYVVIYGKATGYKFLSWEIYLGATTTTNFNIKRNCNYTYNITLKPTTTDTRVTYKKSSIIWAGSNIYWDGSKLTFDTAISNDSDLKQGVHFRWGSLIGIPSSGNSAPSAYYIPIYNPTSPQNSTWDCKSYDFNSIYCFYNEVLSNSIDPNNTYLNDNALNTDEFYQAYKGDICRYLSKTGAVTGSWRMPTYKEFGDIDKYTTNGNWGDLSTNIYGTSTINGYKTYTFTDGVTRFPASGYWHAADKKQYRTGAGGYYWSSSVYSGNTSSYYLGFAVGYTPPASVNARNHAFTIRCVQD</sequence>
<feature type="domain" description="DUF4906" evidence="8">
    <location>
        <begin position="251"/>
        <end position="323"/>
    </location>
</feature>
<dbReference type="RefSeq" id="WP_005656639.1">
    <property type="nucleotide sequence ID" value="NZ_CAXTGL010000045.1"/>
</dbReference>
<dbReference type="EMBL" id="QSHQ01000037">
    <property type="protein sequence ID" value="RHC26779.1"/>
    <property type="molecule type" value="Genomic_DNA"/>
</dbReference>
<feature type="chain" id="PRO_5036104756" evidence="6">
    <location>
        <begin position="26"/>
        <end position="579"/>
    </location>
</feature>
<dbReference type="GeneID" id="31798048"/>
<evidence type="ECO:0000313" key="11">
    <source>
        <dbReference type="Proteomes" id="UP000284777"/>
    </source>
</evidence>
<keyword evidence="4" id="KW-0281">Fimbrium</keyword>
<dbReference type="InterPro" id="IPR032594">
    <property type="entry name" value="DUF4906"/>
</dbReference>
<keyword evidence="3 6" id="KW-0732">Signal</keyword>
<evidence type="ECO:0000256" key="3">
    <source>
        <dbReference type="ARBA" id="ARBA00022729"/>
    </source>
</evidence>
<evidence type="ECO:0000256" key="5">
    <source>
        <dbReference type="SAM" id="MobiDB-lite"/>
    </source>
</evidence>
<evidence type="ECO:0000313" key="12">
    <source>
        <dbReference type="Proteomes" id="UP000285305"/>
    </source>
</evidence>
<dbReference type="AlphaFoldDB" id="A0A413ZNB9"/>
<dbReference type="Pfam" id="PF06321">
    <property type="entry name" value="P_gingi_FimA"/>
    <property type="match status" value="1"/>
</dbReference>
<dbReference type="Gene3D" id="2.60.40.2580">
    <property type="match status" value="1"/>
</dbReference>
<dbReference type="GO" id="GO:0009289">
    <property type="term" value="C:pilus"/>
    <property type="evidence" value="ECO:0007669"/>
    <property type="project" value="UniProtKB-SubCell"/>
</dbReference>
<evidence type="ECO:0000259" key="8">
    <source>
        <dbReference type="Pfam" id="PF16249"/>
    </source>
</evidence>
<comment type="subcellular location">
    <subcellularLocation>
        <location evidence="1">Fimbrium</location>
    </subcellularLocation>
</comment>